<keyword evidence="3" id="KW-1185">Reference proteome</keyword>
<protein>
    <submittedName>
        <fullName evidence="2">Uncharacterized protein</fullName>
    </submittedName>
</protein>
<keyword evidence="1" id="KW-0472">Membrane</keyword>
<gene>
    <name evidence="2" type="ORF">Vgi01_04460</name>
</gene>
<accession>A0ABQ4I790</accession>
<evidence type="ECO:0000313" key="3">
    <source>
        <dbReference type="Proteomes" id="UP000647860"/>
    </source>
</evidence>
<dbReference type="Proteomes" id="UP000647860">
    <property type="component" value="Unassembled WGS sequence"/>
</dbReference>
<name>A0ABQ4I790_9ACTN</name>
<keyword evidence="1" id="KW-0812">Transmembrane</keyword>
<evidence type="ECO:0000256" key="1">
    <source>
        <dbReference type="SAM" id="Phobius"/>
    </source>
</evidence>
<dbReference type="EMBL" id="BOPA01000003">
    <property type="protein sequence ID" value="GIJ13762.1"/>
    <property type="molecule type" value="Genomic_DNA"/>
</dbReference>
<feature type="transmembrane region" description="Helical" evidence="1">
    <location>
        <begin position="55"/>
        <end position="76"/>
    </location>
</feature>
<keyword evidence="1" id="KW-1133">Transmembrane helix</keyword>
<feature type="transmembrane region" description="Helical" evidence="1">
    <location>
        <begin position="88"/>
        <end position="108"/>
    </location>
</feature>
<organism evidence="2 3">
    <name type="scientific">Micromonospora gifhornensis</name>
    <dbReference type="NCBI Taxonomy" id="84594"/>
    <lineage>
        <taxon>Bacteria</taxon>
        <taxon>Bacillati</taxon>
        <taxon>Actinomycetota</taxon>
        <taxon>Actinomycetes</taxon>
        <taxon>Micromonosporales</taxon>
        <taxon>Micromonosporaceae</taxon>
        <taxon>Micromonospora</taxon>
    </lineage>
</organism>
<feature type="transmembrane region" description="Helical" evidence="1">
    <location>
        <begin position="12"/>
        <end position="35"/>
    </location>
</feature>
<dbReference type="RefSeq" id="WP_204289989.1">
    <property type="nucleotide sequence ID" value="NZ_BAAAGZ010000059.1"/>
</dbReference>
<comment type="caution">
    <text evidence="2">The sequence shown here is derived from an EMBL/GenBank/DDBJ whole genome shotgun (WGS) entry which is preliminary data.</text>
</comment>
<feature type="transmembrane region" description="Helical" evidence="1">
    <location>
        <begin position="120"/>
        <end position="138"/>
    </location>
</feature>
<evidence type="ECO:0000313" key="2">
    <source>
        <dbReference type="EMBL" id="GIJ13762.1"/>
    </source>
</evidence>
<reference evidence="2 3" key="1">
    <citation type="submission" date="2021-01" db="EMBL/GenBank/DDBJ databases">
        <title>Whole genome shotgun sequence of Verrucosispora gifhornensis NBRC 16317.</title>
        <authorList>
            <person name="Komaki H."/>
            <person name="Tamura T."/>
        </authorList>
    </citation>
    <scope>NUCLEOTIDE SEQUENCE [LARGE SCALE GENOMIC DNA]</scope>
    <source>
        <strain evidence="2 3">NBRC 16317</strain>
    </source>
</reference>
<proteinExistence type="predicted"/>
<sequence length="161" mass="16770">MSTTPQTSSLRLVAVDTGMLVATLVTLIGYLMPWFKKNRALWSFSGWEYASLSGGGGWTLITFAWLLLAAGAALWAQRSVVAAMTGMVAAVGTLVNALAVVAASFGMLGERSSLDAVAEQSFGVGLPIMAAGIGLLLATSCRAIVRCHLAQAAEDRYEPSA</sequence>